<dbReference type="Proteomes" id="UP000245812">
    <property type="component" value="Unassembled WGS sequence"/>
</dbReference>
<name>A0A316IF60_9GAMM</name>
<sequence>MRTRLLSEARIVTDYIRWIILPTPEALSFYHDDFHISTGLLSPWTTLAGILCLFALVGVALQLRRRQPLLSLGLLLYLGCHLLTGTILPLELIYEHRNYFASLGLLLAVIPPLVALPISTHKAPPLWLTRRALLGGLFAIWIGLTAITATAWSNPLRLAEELAGRAPDSPRAQYELGRTYIIYSRYDPASPFTRMAYAPLERAAALPKSSILPEQALIFMNARMHLPLREAWWDSLIGKLQARKPGVQDESSLAALTDCQRNGLCDLPPQKMIEAFVSALDHRAPSPRLLATYADYAWNVLSDQPLALRMIAQCVSGAPHEPAYRITYASMLLASGKPAEAKQQIDALKALNIGGSLDGSIQRLTDRLMYLPADAPNE</sequence>
<keyword evidence="1" id="KW-0472">Membrane</keyword>
<keyword evidence="1" id="KW-0812">Transmembrane</keyword>
<feature type="transmembrane region" description="Helical" evidence="1">
    <location>
        <begin position="75"/>
        <end position="94"/>
    </location>
</feature>
<dbReference type="AlphaFoldDB" id="A0A316IF60"/>
<keyword evidence="1" id="KW-1133">Transmembrane helix</keyword>
<feature type="transmembrane region" description="Helical" evidence="1">
    <location>
        <begin position="132"/>
        <end position="152"/>
    </location>
</feature>
<keyword evidence="3" id="KW-1185">Reference proteome</keyword>
<reference evidence="2 3" key="1">
    <citation type="submission" date="2018-05" db="EMBL/GenBank/DDBJ databases">
        <title>Genomic Encyclopedia of Type Strains, Phase IV (KMG-IV): sequencing the most valuable type-strain genomes for metagenomic binning, comparative biology and taxonomic classification.</title>
        <authorList>
            <person name="Goeker M."/>
        </authorList>
    </citation>
    <scope>NUCLEOTIDE SEQUENCE [LARGE SCALE GENOMIC DNA]</scope>
    <source>
        <strain evidence="2 3">DSM 14263</strain>
    </source>
</reference>
<evidence type="ECO:0000313" key="2">
    <source>
        <dbReference type="EMBL" id="PWK92217.1"/>
    </source>
</evidence>
<comment type="caution">
    <text evidence="2">The sequence shown here is derived from an EMBL/GenBank/DDBJ whole genome shotgun (WGS) entry which is preliminary data.</text>
</comment>
<evidence type="ECO:0000256" key="1">
    <source>
        <dbReference type="SAM" id="Phobius"/>
    </source>
</evidence>
<protein>
    <submittedName>
        <fullName evidence="2">Uncharacterized protein</fullName>
    </submittedName>
</protein>
<feature type="transmembrane region" description="Helical" evidence="1">
    <location>
        <begin position="44"/>
        <end position="63"/>
    </location>
</feature>
<accession>A0A316IF60</accession>
<dbReference type="EMBL" id="QGHC01000003">
    <property type="protein sequence ID" value="PWK92217.1"/>
    <property type="molecule type" value="Genomic_DNA"/>
</dbReference>
<feature type="transmembrane region" description="Helical" evidence="1">
    <location>
        <begin position="100"/>
        <end position="120"/>
    </location>
</feature>
<evidence type="ECO:0000313" key="3">
    <source>
        <dbReference type="Proteomes" id="UP000245812"/>
    </source>
</evidence>
<organism evidence="2 3">
    <name type="scientific">Fulvimonas soli</name>
    <dbReference type="NCBI Taxonomy" id="155197"/>
    <lineage>
        <taxon>Bacteria</taxon>
        <taxon>Pseudomonadati</taxon>
        <taxon>Pseudomonadota</taxon>
        <taxon>Gammaproteobacteria</taxon>
        <taxon>Lysobacterales</taxon>
        <taxon>Rhodanobacteraceae</taxon>
        <taxon>Fulvimonas</taxon>
    </lineage>
</organism>
<proteinExistence type="predicted"/>
<gene>
    <name evidence="2" type="ORF">C7456_103340</name>
</gene>